<keyword evidence="3" id="KW-1185">Reference proteome</keyword>
<dbReference type="STRING" id="1232681.ADIS_3472"/>
<gene>
    <name evidence="2" type="ORF">ADIS_3472</name>
</gene>
<proteinExistence type="predicted"/>
<evidence type="ECO:0000256" key="1">
    <source>
        <dbReference type="SAM" id="MobiDB-lite"/>
    </source>
</evidence>
<name>R7ZQQ7_9BACT</name>
<evidence type="ECO:0000313" key="2">
    <source>
        <dbReference type="EMBL" id="EON76344.1"/>
    </source>
</evidence>
<comment type="caution">
    <text evidence="2">The sequence shown here is derived from an EMBL/GenBank/DDBJ whole genome shotgun (WGS) entry which is preliminary data.</text>
</comment>
<reference evidence="2 3" key="1">
    <citation type="submission" date="2013-02" db="EMBL/GenBank/DDBJ databases">
        <title>A novel strain isolated from Lonar lake, Maharashtra, India.</title>
        <authorList>
            <person name="Singh A."/>
        </authorList>
    </citation>
    <scope>NUCLEOTIDE SEQUENCE [LARGE SCALE GENOMIC DNA]</scope>
    <source>
        <strain evidence="2 3">AK24</strain>
    </source>
</reference>
<accession>R7ZQQ7</accession>
<dbReference type="Proteomes" id="UP000013909">
    <property type="component" value="Unassembled WGS sequence"/>
</dbReference>
<sequence length="44" mass="5074">MGVILTGSFSPIRYIRKRKKNSLTDTPINKPSINQKIPSYEPFH</sequence>
<feature type="compositionally biased region" description="Polar residues" evidence="1">
    <location>
        <begin position="23"/>
        <end position="37"/>
    </location>
</feature>
<dbReference type="AlphaFoldDB" id="R7ZQQ7"/>
<feature type="region of interest" description="Disordered" evidence="1">
    <location>
        <begin position="23"/>
        <end position="44"/>
    </location>
</feature>
<protein>
    <submittedName>
        <fullName evidence="2">Uncharacterized protein</fullName>
    </submittedName>
</protein>
<dbReference type="EMBL" id="AQHR01000088">
    <property type="protein sequence ID" value="EON76344.1"/>
    <property type="molecule type" value="Genomic_DNA"/>
</dbReference>
<organism evidence="2 3">
    <name type="scientific">Lunatimonas lonarensis</name>
    <dbReference type="NCBI Taxonomy" id="1232681"/>
    <lineage>
        <taxon>Bacteria</taxon>
        <taxon>Pseudomonadati</taxon>
        <taxon>Bacteroidota</taxon>
        <taxon>Cytophagia</taxon>
        <taxon>Cytophagales</taxon>
        <taxon>Cyclobacteriaceae</taxon>
    </lineage>
</organism>
<evidence type="ECO:0000313" key="3">
    <source>
        <dbReference type="Proteomes" id="UP000013909"/>
    </source>
</evidence>